<reference evidence="2" key="2">
    <citation type="submission" date="2017-09" db="EMBL/GenBank/DDBJ databases">
        <authorList>
            <person name="Perez-Cataluna A."/>
            <person name="Figueras M.J."/>
            <person name="Salas-Masso N."/>
        </authorList>
    </citation>
    <scope>NUCLEOTIDE SEQUENCE</scope>
    <source>
        <strain evidence="2">CECT 7727</strain>
    </source>
</reference>
<dbReference type="RefSeq" id="WP_099310447.1">
    <property type="nucleotide sequence ID" value="NZ_CP032101.1"/>
</dbReference>
<reference evidence="3" key="1">
    <citation type="submission" date="2017-09" db="EMBL/GenBank/DDBJ databases">
        <title>Arcobacter canalis sp. nov., a new species isolated from a water canal contaminated with urban sewage.</title>
        <authorList>
            <person name="Perez-Cataluna A."/>
            <person name="Salas-Masso N."/>
            <person name="Figueras M.J."/>
        </authorList>
    </citation>
    <scope>NUCLEOTIDE SEQUENCE [LARGE SCALE GENOMIC DNA]</scope>
    <source>
        <strain evidence="3">CECT 7727</strain>
    </source>
</reference>
<dbReference type="Proteomes" id="UP000224740">
    <property type="component" value="Unassembled WGS sequence"/>
</dbReference>
<keyword evidence="3" id="KW-1185">Reference proteome</keyword>
<reference evidence="1 4" key="3">
    <citation type="submission" date="2018-08" db="EMBL/GenBank/DDBJ databases">
        <title>Complete genome of the Arcobacter marinus type strain JCM 15502.</title>
        <authorList>
            <person name="Miller W.G."/>
            <person name="Yee E."/>
            <person name="Huynh S."/>
            <person name="Parker C.T."/>
        </authorList>
    </citation>
    <scope>NUCLEOTIDE SEQUENCE [LARGE SCALE GENOMIC DNA]</scope>
    <source>
        <strain evidence="1 4">JCM 15502</strain>
    </source>
</reference>
<evidence type="ECO:0000313" key="2">
    <source>
        <dbReference type="EMBL" id="PHO16063.1"/>
    </source>
</evidence>
<evidence type="ECO:0000313" key="3">
    <source>
        <dbReference type="Proteomes" id="UP000224740"/>
    </source>
</evidence>
<evidence type="ECO:0000313" key="4">
    <source>
        <dbReference type="Proteomes" id="UP000264693"/>
    </source>
</evidence>
<dbReference type="Proteomes" id="UP000264693">
    <property type="component" value="Chromosome"/>
</dbReference>
<sequence length="164" mass="19149">MRFKDLEEETKEYLNKEVTTLSNSLGGVNFFLQLIEDMKNEKINPLLNKSSTFHYSKGKVSWNKTIYKDTLVLLYETMKLEEKDKDFFENLKPKAKKNTINMMKALKPINIEVRPKNQADGEGFELTIIDATNSDAIKISLLFKVVFFYNISFVKEILNYKKSL</sequence>
<dbReference type="EMBL" id="NXAO01000015">
    <property type="protein sequence ID" value="PHO16063.1"/>
    <property type="molecule type" value="Genomic_DNA"/>
</dbReference>
<evidence type="ECO:0000313" key="1">
    <source>
        <dbReference type="EMBL" id="AXX88014.1"/>
    </source>
</evidence>
<proteinExistence type="predicted"/>
<protein>
    <submittedName>
        <fullName evidence="1">Uncharacterized protein</fullName>
    </submittedName>
</protein>
<organism evidence="1 4">
    <name type="scientific">Malaciobacter marinus</name>
    <dbReference type="NCBI Taxonomy" id="505249"/>
    <lineage>
        <taxon>Bacteria</taxon>
        <taxon>Pseudomonadati</taxon>
        <taxon>Campylobacterota</taxon>
        <taxon>Epsilonproteobacteria</taxon>
        <taxon>Campylobacterales</taxon>
        <taxon>Arcobacteraceae</taxon>
        <taxon>Malaciobacter</taxon>
    </lineage>
</organism>
<dbReference type="AlphaFoldDB" id="A0A347TN36"/>
<accession>A0A347TN36</accession>
<dbReference type="EMBL" id="CP032101">
    <property type="protein sequence ID" value="AXX88014.1"/>
    <property type="molecule type" value="Genomic_DNA"/>
</dbReference>
<name>A0A347TN36_9BACT</name>
<dbReference type="KEGG" id="amar:AMRN_2302"/>
<gene>
    <name evidence="1" type="ORF">AMRN_2302</name>
    <name evidence="2" type="ORF">CPH92_03785</name>
</gene>